<dbReference type="InterPro" id="IPR016152">
    <property type="entry name" value="PTrfase/Anion_transptr"/>
</dbReference>
<dbReference type="AlphaFoldDB" id="A0A0R2CHR0"/>
<protein>
    <submittedName>
        <fullName evidence="2">PTS system galactitol transporter subunit IIA</fullName>
    </submittedName>
</protein>
<sequence>MGYKDMLNQDLIFLDVSATDRHDLFHQIAAKLKAQGYVKDSYEDALNRREDEFPTGIVFPLINVMLPHADPENVNKAFLAIVKIKKPISVLQMGYNTEENADTMFFLGITDSSQQVGLLQEFTDLLQDEDFVNTFKKTTSPEDMYKLVAARI</sequence>
<dbReference type="Gene3D" id="3.40.930.10">
    <property type="entry name" value="Mannitol-specific EII, Chain A"/>
    <property type="match status" value="1"/>
</dbReference>
<dbReference type="SUPFAM" id="SSF55804">
    <property type="entry name" value="Phoshotransferase/anion transport protein"/>
    <property type="match status" value="1"/>
</dbReference>
<dbReference type="CDD" id="cd00211">
    <property type="entry name" value="PTS_IIA_fru"/>
    <property type="match status" value="1"/>
</dbReference>
<evidence type="ECO:0000259" key="1">
    <source>
        <dbReference type="PROSITE" id="PS51094"/>
    </source>
</evidence>
<dbReference type="STRING" id="1423810.FD19_GL001053"/>
<dbReference type="InterPro" id="IPR051541">
    <property type="entry name" value="PTS_SugarTrans_NitroReg"/>
</dbReference>
<reference evidence="2 3" key="1">
    <citation type="journal article" date="2015" name="Genome Announc.">
        <title>Expanding the biotechnology potential of lactobacilli through comparative genomics of 213 strains and associated genera.</title>
        <authorList>
            <person name="Sun Z."/>
            <person name="Harris H.M."/>
            <person name="McCann A."/>
            <person name="Guo C."/>
            <person name="Argimon S."/>
            <person name="Zhang W."/>
            <person name="Yang X."/>
            <person name="Jeffery I.B."/>
            <person name="Cooney J.C."/>
            <person name="Kagawa T.F."/>
            <person name="Liu W."/>
            <person name="Song Y."/>
            <person name="Salvetti E."/>
            <person name="Wrobel A."/>
            <person name="Rasinkangas P."/>
            <person name="Parkhill J."/>
            <person name="Rea M.C."/>
            <person name="O'Sullivan O."/>
            <person name="Ritari J."/>
            <person name="Douillard F.P."/>
            <person name="Paul Ross R."/>
            <person name="Yang R."/>
            <person name="Briner A.E."/>
            <person name="Felis G.E."/>
            <person name="de Vos W.M."/>
            <person name="Barrangou R."/>
            <person name="Klaenhammer T.R."/>
            <person name="Caufield P.W."/>
            <person name="Cui Y."/>
            <person name="Zhang H."/>
            <person name="O'Toole P.W."/>
        </authorList>
    </citation>
    <scope>NUCLEOTIDE SEQUENCE [LARGE SCALE GENOMIC DNA]</scope>
    <source>
        <strain evidence="2 3">DSM 22698</strain>
    </source>
</reference>
<accession>A0A0R2CHR0</accession>
<dbReference type="Proteomes" id="UP000051789">
    <property type="component" value="Unassembled WGS sequence"/>
</dbReference>
<organism evidence="2 3">
    <name type="scientific">Lacticaseibacillus thailandensis DSM 22698 = JCM 13996</name>
    <dbReference type="NCBI Taxonomy" id="1423810"/>
    <lineage>
        <taxon>Bacteria</taxon>
        <taxon>Bacillati</taxon>
        <taxon>Bacillota</taxon>
        <taxon>Bacilli</taxon>
        <taxon>Lactobacillales</taxon>
        <taxon>Lactobacillaceae</taxon>
        <taxon>Lacticaseibacillus</taxon>
    </lineage>
</organism>
<evidence type="ECO:0000313" key="2">
    <source>
        <dbReference type="EMBL" id="KRM87542.1"/>
    </source>
</evidence>
<evidence type="ECO:0000313" key="3">
    <source>
        <dbReference type="Proteomes" id="UP000051789"/>
    </source>
</evidence>
<dbReference type="EMBL" id="AYZK01000002">
    <property type="protein sequence ID" value="KRM87542.1"/>
    <property type="molecule type" value="Genomic_DNA"/>
</dbReference>
<dbReference type="InterPro" id="IPR002178">
    <property type="entry name" value="PTS_EIIA_type-2_dom"/>
</dbReference>
<name>A0A0R2CHR0_9LACO</name>
<dbReference type="PANTHER" id="PTHR47738:SF3">
    <property type="entry name" value="PHOSPHOTRANSFERASE SYSTEM MANNITOL_FRUCTOSE-SPECIFIC IIA DOMAIN CONTAINING PROTEIN"/>
    <property type="match status" value="1"/>
</dbReference>
<dbReference type="Pfam" id="PF00359">
    <property type="entry name" value="PTS_EIIA_2"/>
    <property type="match status" value="1"/>
</dbReference>
<gene>
    <name evidence="2" type="ORF">FD19_GL001053</name>
</gene>
<proteinExistence type="predicted"/>
<dbReference type="PROSITE" id="PS51094">
    <property type="entry name" value="PTS_EIIA_TYPE_2"/>
    <property type="match status" value="1"/>
</dbReference>
<dbReference type="RefSeq" id="WP_056969240.1">
    <property type="nucleotide sequence ID" value="NZ_AYZK01000002.1"/>
</dbReference>
<dbReference type="PATRIC" id="fig|1423810.4.peg.1080"/>
<feature type="domain" description="PTS EIIA type-2" evidence="1">
    <location>
        <begin position="5"/>
        <end position="151"/>
    </location>
</feature>
<dbReference type="PANTHER" id="PTHR47738">
    <property type="entry name" value="PTS SYSTEM FRUCTOSE-LIKE EIIA COMPONENT-RELATED"/>
    <property type="match status" value="1"/>
</dbReference>
<keyword evidence="3" id="KW-1185">Reference proteome</keyword>
<comment type="caution">
    <text evidence="2">The sequence shown here is derived from an EMBL/GenBank/DDBJ whole genome shotgun (WGS) entry which is preliminary data.</text>
</comment>